<accession>A0A9Q1N0H7</accession>
<reference evidence="3" key="1">
    <citation type="journal article" date="2023" name="Proc. Natl. Acad. Sci. U.S.A.">
        <title>Genomic and structural basis for evolution of tropane alkaloid biosynthesis.</title>
        <authorList>
            <person name="Wanga Y.-J."/>
            <person name="Taina T."/>
            <person name="Yua J.-Y."/>
            <person name="Lia J."/>
            <person name="Xua B."/>
            <person name="Chenc J."/>
            <person name="D'Auriad J.C."/>
            <person name="Huanga J.-P."/>
            <person name="Huanga S.-X."/>
        </authorList>
    </citation>
    <scope>NUCLEOTIDE SEQUENCE [LARGE SCALE GENOMIC DNA]</scope>
    <source>
        <strain evidence="3">cv. KIB-2019</strain>
    </source>
</reference>
<name>A0A9Q1N0H7_9SOLA</name>
<feature type="compositionally biased region" description="Basic and acidic residues" evidence="1">
    <location>
        <begin position="150"/>
        <end position="165"/>
    </location>
</feature>
<evidence type="ECO:0000256" key="1">
    <source>
        <dbReference type="SAM" id="MobiDB-lite"/>
    </source>
</evidence>
<feature type="compositionally biased region" description="Low complexity" evidence="1">
    <location>
        <begin position="133"/>
        <end position="142"/>
    </location>
</feature>
<dbReference type="EMBL" id="JAJAGQ010000001">
    <property type="protein sequence ID" value="KAJ8573582.1"/>
    <property type="molecule type" value="Genomic_DNA"/>
</dbReference>
<feature type="compositionally biased region" description="Low complexity" evidence="1">
    <location>
        <begin position="10"/>
        <end position="21"/>
    </location>
</feature>
<dbReference type="Proteomes" id="UP001152561">
    <property type="component" value="Unassembled WGS sequence"/>
</dbReference>
<comment type="caution">
    <text evidence="2">The sequence shown here is derived from an EMBL/GenBank/DDBJ whole genome shotgun (WGS) entry which is preliminary data.</text>
</comment>
<protein>
    <submittedName>
        <fullName evidence="2">Uncharacterized protein</fullName>
    </submittedName>
</protein>
<evidence type="ECO:0000313" key="2">
    <source>
        <dbReference type="EMBL" id="KAJ8573582.1"/>
    </source>
</evidence>
<organism evidence="2 3">
    <name type="scientific">Anisodus acutangulus</name>
    <dbReference type="NCBI Taxonomy" id="402998"/>
    <lineage>
        <taxon>Eukaryota</taxon>
        <taxon>Viridiplantae</taxon>
        <taxon>Streptophyta</taxon>
        <taxon>Embryophyta</taxon>
        <taxon>Tracheophyta</taxon>
        <taxon>Spermatophyta</taxon>
        <taxon>Magnoliopsida</taxon>
        <taxon>eudicotyledons</taxon>
        <taxon>Gunneridae</taxon>
        <taxon>Pentapetalae</taxon>
        <taxon>asterids</taxon>
        <taxon>lamiids</taxon>
        <taxon>Solanales</taxon>
        <taxon>Solanaceae</taxon>
        <taxon>Solanoideae</taxon>
        <taxon>Hyoscyameae</taxon>
        <taxon>Anisodus</taxon>
    </lineage>
</organism>
<gene>
    <name evidence="2" type="ORF">K7X08_010093</name>
</gene>
<evidence type="ECO:0000313" key="3">
    <source>
        <dbReference type="Proteomes" id="UP001152561"/>
    </source>
</evidence>
<sequence length="165" mass="17625">MTLVSRPVTAPAAISQPAAAARPEKAKPRQNRGTRVNITWQHRGVIPGKGKEKVQGTQPAPVMEQRGTSQQEGWTEVIGKSASKNGTIQPPARLATRNGFTPLKEATEQHSGTATEPVQQAQKKTEPGQGIEVQDSQSQVGSSGVGGQRKQQEDAMRPPDPPHSE</sequence>
<keyword evidence="3" id="KW-1185">Reference proteome</keyword>
<dbReference type="AlphaFoldDB" id="A0A9Q1N0H7"/>
<proteinExistence type="predicted"/>
<feature type="compositionally biased region" description="Polar residues" evidence="1">
    <location>
        <begin position="31"/>
        <end position="40"/>
    </location>
</feature>
<feature type="region of interest" description="Disordered" evidence="1">
    <location>
        <begin position="1"/>
        <end position="165"/>
    </location>
</feature>
<feature type="compositionally biased region" description="Polar residues" evidence="1">
    <location>
        <begin position="109"/>
        <end position="122"/>
    </location>
</feature>